<feature type="transmembrane region" description="Helical" evidence="1">
    <location>
        <begin position="7"/>
        <end position="24"/>
    </location>
</feature>
<feature type="transmembrane region" description="Helical" evidence="1">
    <location>
        <begin position="62"/>
        <end position="81"/>
    </location>
</feature>
<feature type="transmembrane region" description="Helical" evidence="1">
    <location>
        <begin position="87"/>
        <end position="103"/>
    </location>
</feature>
<feature type="transmembrane region" description="Helical" evidence="1">
    <location>
        <begin position="110"/>
        <end position="134"/>
    </location>
</feature>
<protein>
    <submittedName>
        <fullName evidence="2">Uncharacterized protein</fullName>
    </submittedName>
</protein>
<name>A0ABS1T5B5_9CLOT</name>
<dbReference type="Proteomes" id="UP000632377">
    <property type="component" value="Unassembled WGS sequence"/>
</dbReference>
<keyword evidence="1" id="KW-0812">Transmembrane</keyword>
<reference evidence="2 3" key="1">
    <citation type="submission" date="2021-01" db="EMBL/GenBank/DDBJ databases">
        <title>Genome public.</title>
        <authorList>
            <person name="Liu C."/>
            <person name="Sun Q."/>
        </authorList>
    </citation>
    <scope>NUCLEOTIDE SEQUENCE [LARGE SCALE GENOMIC DNA]</scope>
    <source>
        <strain evidence="2 3">YIM B02515</strain>
    </source>
</reference>
<evidence type="ECO:0000313" key="3">
    <source>
        <dbReference type="Proteomes" id="UP000632377"/>
    </source>
</evidence>
<evidence type="ECO:0000256" key="1">
    <source>
        <dbReference type="SAM" id="Phobius"/>
    </source>
</evidence>
<sequence length="137" mass="15854">MKKFISIAVLIMITIQSTVLYLFFNEKLSSYPTNIISIVWICSALLATLFGILFFRANKKIRTPIITIFSVALIGIIGFQFMLFKNWTIVFTLILFVFALHFFKYRDSKFIIFPVISLIMGVYSICLYLFMIGITSM</sequence>
<organism evidence="2 3">
    <name type="scientific">Clostridium rhizosphaerae</name>
    <dbReference type="NCBI Taxonomy" id="2803861"/>
    <lineage>
        <taxon>Bacteria</taxon>
        <taxon>Bacillati</taxon>
        <taxon>Bacillota</taxon>
        <taxon>Clostridia</taxon>
        <taxon>Eubacteriales</taxon>
        <taxon>Clostridiaceae</taxon>
        <taxon>Clostridium</taxon>
    </lineage>
</organism>
<comment type="caution">
    <text evidence="2">The sequence shown here is derived from an EMBL/GenBank/DDBJ whole genome shotgun (WGS) entry which is preliminary data.</text>
</comment>
<dbReference type="EMBL" id="JAESWC010000001">
    <property type="protein sequence ID" value="MBL4934524.1"/>
    <property type="molecule type" value="Genomic_DNA"/>
</dbReference>
<evidence type="ECO:0000313" key="2">
    <source>
        <dbReference type="EMBL" id="MBL4934524.1"/>
    </source>
</evidence>
<feature type="transmembrane region" description="Helical" evidence="1">
    <location>
        <begin position="36"/>
        <end position="55"/>
    </location>
</feature>
<dbReference type="RefSeq" id="WP_202747156.1">
    <property type="nucleotide sequence ID" value="NZ_JAESWC010000001.1"/>
</dbReference>
<keyword evidence="3" id="KW-1185">Reference proteome</keyword>
<keyword evidence="1" id="KW-0472">Membrane</keyword>
<proteinExistence type="predicted"/>
<gene>
    <name evidence="2" type="ORF">JK636_01985</name>
</gene>
<accession>A0ABS1T5B5</accession>
<keyword evidence="1" id="KW-1133">Transmembrane helix</keyword>